<dbReference type="InterPro" id="IPR038050">
    <property type="entry name" value="Neuro_actylchol_rec"/>
</dbReference>
<keyword evidence="9" id="KW-1015">Disulfide bond</keyword>
<dbReference type="InterPro" id="IPR036719">
    <property type="entry name" value="Neuro-gated_channel_TM_sf"/>
</dbReference>
<comment type="catalytic activity">
    <reaction evidence="17">
        <text>Na(+)(in) = Na(+)(out)</text>
        <dbReference type="Rhea" id="RHEA:34963"/>
        <dbReference type="ChEBI" id="CHEBI:29101"/>
    </reaction>
</comment>
<dbReference type="PRINTS" id="PR00252">
    <property type="entry name" value="NRIONCHANNEL"/>
</dbReference>
<dbReference type="GO" id="GO:0004888">
    <property type="term" value="F:transmembrane signaling receptor activity"/>
    <property type="evidence" value="ECO:0007669"/>
    <property type="project" value="InterPro"/>
</dbReference>
<comment type="caution">
    <text evidence="23">The sequence shown here is derived from an EMBL/GenBank/DDBJ whole genome shotgun (WGS) entry which is preliminary data.</text>
</comment>
<keyword evidence="12" id="KW-0628">Postsynaptic cell membrane</keyword>
<accession>A0AAN8AHW5</accession>
<comment type="caution">
    <text evidence="20">Lacks conserved residue(s) required for the propagation of feature annotation.</text>
</comment>
<comment type="similarity">
    <text evidence="20">Belongs to the ligand-gated ion channel (TC 1.A.9) family.</text>
</comment>
<keyword evidence="2" id="KW-1003">Cell membrane</keyword>
<evidence type="ECO:0000256" key="2">
    <source>
        <dbReference type="ARBA" id="ARBA00022475"/>
    </source>
</evidence>
<comment type="catalytic activity">
    <reaction evidence="18">
        <text>Ca(2+)(in) = Ca(2+)(out)</text>
        <dbReference type="Rhea" id="RHEA:29671"/>
        <dbReference type="ChEBI" id="CHEBI:29108"/>
    </reaction>
</comment>
<feature type="signal peptide" evidence="20">
    <location>
        <begin position="1"/>
        <end position="18"/>
    </location>
</feature>
<feature type="domain" description="Neurotransmitter-gated ion-channel transmembrane" evidence="22">
    <location>
        <begin position="245"/>
        <end position="325"/>
    </location>
</feature>
<evidence type="ECO:0000256" key="15">
    <source>
        <dbReference type="ARBA" id="ARBA00034104"/>
    </source>
</evidence>
<sequence length="781" mass="88040">MSALRTLAFLALVGVSSSQTSDCSYVGLLTHLNLTTTNDLLATMRPVKSWTTPTLVQLDMLLYGILEVDEKTQTVTTHIWVEMRWTNEFLTWNPEDFCEVNVLTVPQSKLWLPDVQILEDVSDTSSIHRSSVVNLYPNGTLSAPARQRMTSTCWLNLLMFPFDTQECNITFSSINSDGSAIQLGSVNTDKTLTLISEKLMITKGEWELTKMEIIVFNGTKTTGRRHELTYKVIIARKPMLYVINLIIPLLYFLVLDFASFFISEDRGEKLSFKVTILLSISVMLLILKDILPSTEKKLPWIASYCVAIFTIVGLSVLEAMLVGYLYDLDGCCCKTAQSPADAQVDIQLEDNNPKGVSSCQTSDCSYVGLLTHLNLTTTNDLLATMRPVKSWTTPTLVQLDMLLYGILEVDEKCQTVTSHIWIEMGWTNELLTWNSTEFCGINMLTIPRTRLWIPDIEILEDASDTGSIQKSSVVILYPNGSMVATTRERLTSTCRLDLFLFPFDTQECDISFSSMSSEATAIELRSLNSGRTLTQISELFMVTKGEWDLKHMKIMSLNLTKANGHRSKLLYKVSITRKPMLYVINFIIPLLFFLVLDLASFFISKERGEKLSFKVTILLSISVMLLILKDILPSTEANVPMIAKYCLCIFCLVGLSVLEAMLVGYLYDLDGCCCKTAQSPADTQEDIHLEVDNQKEPAGVDEMAEKSSLPLDGPVDGGLLKLILQEVKAARQEVEEHKDQRKAGRYRRAALIVDRVFFFFYFVVVGLFVSYMNTLWVTYYF</sequence>
<proteinExistence type="inferred from homology"/>
<dbReference type="SUPFAM" id="SSF63712">
    <property type="entry name" value="Nicotinic receptor ligand binding domain-like"/>
    <property type="match status" value="2"/>
</dbReference>
<keyword evidence="1 20" id="KW-0813">Transport</keyword>
<reference evidence="23 24" key="2">
    <citation type="journal article" date="2023" name="Mol. Biol. Evol.">
        <title>Genomics of Secondarily Temperate Adaptation in the Only Non-Antarctic Icefish.</title>
        <authorList>
            <person name="Rivera-Colon A.G."/>
            <person name="Rayamajhi N."/>
            <person name="Minhas B.F."/>
            <person name="Madrigal G."/>
            <person name="Bilyk K.T."/>
            <person name="Yoon V."/>
            <person name="Hune M."/>
            <person name="Gregory S."/>
            <person name="Cheng C.H.C."/>
            <person name="Catchen J.M."/>
        </authorList>
    </citation>
    <scope>NUCLEOTIDE SEQUENCE [LARGE SCALE GENOMIC DNA]</scope>
    <source>
        <strain evidence="23">JMC-PN-2008</strain>
    </source>
</reference>
<feature type="domain" description="Neurotransmitter-gated ion-channel ligand-binding" evidence="21">
    <location>
        <begin position="42"/>
        <end position="238"/>
    </location>
</feature>
<dbReference type="SUPFAM" id="SSF90112">
    <property type="entry name" value="Neurotransmitter-gated ion-channel transmembrane pore"/>
    <property type="match status" value="2"/>
</dbReference>
<evidence type="ECO:0000313" key="23">
    <source>
        <dbReference type="EMBL" id="KAK5855788.1"/>
    </source>
</evidence>
<evidence type="ECO:0000256" key="17">
    <source>
        <dbReference type="ARBA" id="ARBA00036239"/>
    </source>
</evidence>
<evidence type="ECO:0000256" key="20">
    <source>
        <dbReference type="RuleBase" id="RU000687"/>
    </source>
</evidence>
<dbReference type="InterPro" id="IPR018000">
    <property type="entry name" value="Neurotransmitter_ion_chnl_CS"/>
</dbReference>
<evidence type="ECO:0000313" key="24">
    <source>
        <dbReference type="Proteomes" id="UP001346869"/>
    </source>
</evidence>
<evidence type="ECO:0000256" key="1">
    <source>
        <dbReference type="ARBA" id="ARBA00022448"/>
    </source>
</evidence>
<dbReference type="InterPro" id="IPR006202">
    <property type="entry name" value="Neur_chan_lig-bd"/>
</dbReference>
<dbReference type="Gene3D" id="2.70.170.10">
    <property type="entry name" value="Neurotransmitter-gated ion-channel ligand-binding domain"/>
    <property type="match status" value="2"/>
</dbReference>
<keyword evidence="8 20" id="KW-0472">Membrane</keyword>
<protein>
    <recommendedName>
        <fullName evidence="25">5-hydroxytryptamine receptor 3A-like</fullName>
    </recommendedName>
</protein>
<organism evidence="23 24">
    <name type="scientific">Eleginops maclovinus</name>
    <name type="common">Patagonian blennie</name>
    <name type="synonym">Eleginus maclovinus</name>
    <dbReference type="NCBI Taxonomy" id="56733"/>
    <lineage>
        <taxon>Eukaryota</taxon>
        <taxon>Metazoa</taxon>
        <taxon>Chordata</taxon>
        <taxon>Craniata</taxon>
        <taxon>Vertebrata</taxon>
        <taxon>Euteleostomi</taxon>
        <taxon>Actinopterygii</taxon>
        <taxon>Neopterygii</taxon>
        <taxon>Teleostei</taxon>
        <taxon>Neoteleostei</taxon>
        <taxon>Acanthomorphata</taxon>
        <taxon>Eupercaria</taxon>
        <taxon>Perciformes</taxon>
        <taxon>Notothenioidei</taxon>
        <taxon>Eleginopidae</taxon>
        <taxon>Eleginops</taxon>
    </lineage>
</organism>
<dbReference type="AlphaFoldDB" id="A0AAN8AHW5"/>
<dbReference type="InterPro" id="IPR036734">
    <property type="entry name" value="Neur_chan_lig-bd_sf"/>
</dbReference>
<evidence type="ECO:0000256" key="10">
    <source>
        <dbReference type="ARBA" id="ARBA00023170"/>
    </source>
</evidence>
<dbReference type="Gene3D" id="1.20.58.390">
    <property type="entry name" value="Neurotransmitter-gated ion-channel transmembrane domain"/>
    <property type="match status" value="2"/>
</dbReference>
<gene>
    <name evidence="23" type="ORF">PBY51_007430</name>
</gene>
<evidence type="ECO:0000256" key="5">
    <source>
        <dbReference type="ARBA" id="ARBA00022989"/>
    </source>
</evidence>
<evidence type="ECO:0000256" key="19">
    <source>
        <dbReference type="ARBA" id="ARBA00037540"/>
    </source>
</evidence>
<dbReference type="GO" id="GO:0005230">
    <property type="term" value="F:extracellular ligand-gated monoatomic ion channel activity"/>
    <property type="evidence" value="ECO:0007669"/>
    <property type="project" value="InterPro"/>
</dbReference>
<evidence type="ECO:0000259" key="21">
    <source>
        <dbReference type="Pfam" id="PF02931"/>
    </source>
</evidence>
<dbReference type="Pfam" id="PF02931">
    <property type="entry name" value="Neur_chan_LBD"/>
    <property type="match status" value="2"/>
</dbReference>
<reference evidence="23 24" key="1">
    <citation type="journal article" date="2023" name="Genes (Basel)">
        <title>Chromosome-Level Genome Assembly and Circadian Gene Repertoire of the Patagonia Blennie Eleginops maclovinus-The Closest Ancestral Proxy of Antarctic Cryonotothenioids.</title>
        <authorList>
            <person name="Cheng C.C."/>
            <person name="Rivera-Colon A.G."/>
            <person name="Minhas B.F."/>
            <person name="Wilson L."/>
            <person name="Rayamajhi N."/>
            <person name="Vargas-Chacoff L."/>
            <person name="Catchen J.M."/>
        </authorList>
    </citation>
    <scope>NUCLEOTIDE SEQUENCE [LARGE SCALE GENOMIC DNA]</scope>
    <source>
        <strain evidence="23">JMC-PN-2008</strain>
    </source>
</reference>
<dbReference type="Pfam" id="PF02932">
    <property type="entry name" value="Neur_chan_memb"/>
    <property type="match status" value="2"/>
</dbReference>
<dbReference type="FunFam" id="2.70.170.10:FF:000017">
    <property type="entry name" value="5-hydroxytryptamine receptor 3A"/>
    <property type="match status" value="2"/>
</dbReference>
<evidence type="ECO:0000256" key="6">
    <source>
        <dbReference type="ARBA" id="ARBA00023018"/>
    </source>
</evidence>
<feature type="transmembrane region" description="Helical" evidence="20">
    <location>
        <begin position="756"/>
        <end position="779"/>
    </location>
</feature>
<evidence type="ECO:0000256" key="18">
    <source>
        <dbReference type="ARBA" id="ARBA00036634"/>
    </source>
</evidence>
<dbReference type="PROSITE" id="PS00236">
    <property type="entry name" value="NEUROTR_ION_CHANNEL"/>
    <property type="match status" value="2"/>
</dbReference>
<feature type="chain" id="PRO_5042662036" description="5-hydroxytryptamine receptor 3A-like" evidence="20">
    <location>
        <begin position="19"/>
        <end position="781"/>
    </location>
</feature>
<dbReference type="InterPro" id="IPR006029">
    <property type="entry name" value="Neurotrans-gated_channel_TM"/>
</dbReference>
<dbReference type="EMBL" id="JAUZQC010000017">
    <property type="protein sequence ID" value="KAK5855788.1"/>
    <property type="molecule type" value="Genomic_DNA"/>
</dbReference>
<keyword evidence="6" id="KW-0770">Synapse</keyword>
<keyword evidence="10" id="KW-0675">Receptor</keyword>
<feature type="transmembrane region" description="Helical" evidence="20">
    <location>
        <begin position="641"/>
        <end position="667"/>
    </location>
</feature>
<keyword evidence="14 20" id="KW-0407">Ion channel</keyword>
<keyword evidence="4 20" id="KW-0732">Signal</keyword>
<evidence type="ECO:0000256" key="8">
    <source>
        <dbReference type="ARBA" id="ARBA00023136"/>
    </source>
</evidence>
<feature type="domain" description="Neurotransmitter-gated ion-channel transmembrane" evidence="22">
    <location>
        <begin position="587"/>
        <end position="666"/>
    </location>
</feature>
<comment type="catalytic activity">
    <reaction evidence="16">
        <text>K(+)(in) = K(+)(out)</text>
        <dbReference type="Rhea" id="RHEA:29463"/>
        <dbReference type="ChEBI" id="CHEBI:29103"/>
    </reaction>
</comment>
<evidence type="ECO:0000256" key="11">
    <source>
        <dbReference type="ARBA" id="ARBA00023180"/>
    </source>
</evidence>
<feature type="domain" description="Neurotransmitter-gated ion-channel ligand-binding" evidence="21">
    <location>
        <begin position="383"/>
        <end position="579"/>
    </location>
</feature>
<dbReference type="GO" id="GO:0045211">
    <property type="term" value="C:postsynaptic membrane"/>
    <property type="evidence" value="ECO:0007669"/>
    <property type="project" value="UniProtKB-SubCell"/>
</dbReference>
<evidence type="ECO:0000256" key="12">
    <source>
        <dbReference type="ARBA" id="ARBA00023257"/>
    </source>
</evidence>
<dbReference type="PANTHER" id="PTHR18945">
    <property type="entry name" value="NEUROTRANSMITTER GATED ION CHANNEL"/>
    <property type="match status" value="1"/>
</dbReference>
<dbReference type="Proteomes" id="UP001346869">
    <property type="component" value="Unassembled WGS sequence"/>
</dbReference>
<evidence type="ECO:0000256" key="16">
    <source>
        <dbReference type="ARBA" id="ARBA00034430"/>
    </source>
</evidence>
<evidence type="ECO:0000256" key="14">
    <source>
        <dbReference type="ARBA" id="ARBA00023303"/>
    </source>
</evidence>
<evidence type="ECO:0008006" key="25">
    <source>
        <dbReference type="Google" id="ProtNLM"/>
    </source>
</evidence>
<evidence type="ECO:0000256" key="4">
    <source>
        <dbReference type="ARBA" id="ARBA00022729"/>
    </source>
</evidence>
<evidence type="ECO:0000256" key="13">
    <source>
        <dbReference type="ARBA" id="ARBA00023286"/>
    </source>
</evidence>
<evidence type="ECO:0000259" key="22">
    <source>
        <dbReference type="Pfam" id="PF02932"/>
    </source>
</evidence>
<evidence type="ECO:0000256" key="9">
    <source>
        <dbReference type="ARBA" id="ARBA00023157"/>
    </source>
</evidence>
<dbReference type="InterPro" id="IPR006201">
    <property type="entry name" value="Neur_channel"/>
</dbReference>
<feature type="transmembrane region" description="Helical" evidence="20">
    <location>
        <begin position="240"/>
        <end position="262"/>
    </location>
</feature>
<feature type="transmembrane region" description="Helical" evidence="20">
    <location>
        <begin position="303"/>
        <end position="326"/>
    </location>
</feature>
<feature type="transmembrane region" description="Helical" evidence="20">
    <location>
        <begin position="580"/>
        <end position="599"/>
    </location>
</feature>
<evidence type="ECO:0000256" key="7">
    <source>
        <dbReference type="ARBA" id="ARBA00023065"/>
    </source>
</evidence>
<keyword evidence="13" id="KW-1071">Ligand-gated ion channel</keyword>
<name>A0AAN8AHW5_ELEMC</name>
<keyword evidence="24" id="KW-1185">Reference proteome</keyword>
<keyword evidence="5 20" id="KW-1133">Transmembrane helix</keyword>
<evidence type="ECO:0000256" key="3">
    <source>
        <dbReference type="ARBA" id="ARBA00022692"/>
    </source>
</evidence>
<keyword evidence="3 20" id="KW-0812">Transmembrane</keyword>
<feature type="transmembrane region" description="Helical" evidence="20">
    <location>
        <begin position="274"/>
        <end position="291"/>
    </location>
</feature>
<comment type="function">
    <text evidence="19">Forms serotonin (5-hydroxytryptamine/5-HT3)-activated cation-selective channel complexes, which when activated cause fast, depolarizing responses in neurons.</text>
</comment>
<keyword evidence="11" id="KW-0325">Glycoprotein</keyword>
<keyword evidence="7 20" id="KW-0406">Ion transport</keyword>
<comment type="subcellular location">
    <subcellularLocation>
        <location evidence="15">Postsynaptic cell membrane</location>
        <topology evidence="15">Multi-pass membrane protein</topology>
    </subcellularLocation>
</comment>